<protein>
    <recommendedName>
        <fullName evidence="2">Lipoprotein</fullName>
    </recommendedName>
</protein>
<organism evidence="1">
    <name type="scientific">Caldithrix abyssi</name>
    <dbReference type="NCBI Taxonomy" id="187145"/>
    <lineage>
        <taxon>Bacteria</taxon>
        <taxon>Pseudomonadati</taxon>
        <taxon>Calditrichota</taxon>
        <taxon>Calditrichia</taxon>
        <taxon>Calditrichales</taxon>
        <taxon>Calditrichaceae</taxon>
        <taxon>Caldithrix</taxon>
    </lineage>
</organism>
<comment type="caution">
    <text evidence="1">The sequence shown here is derived from an EMBL/GenBank/DDBJ whole genome shotgun (WGS) entry which is preliminary data.</text>
</comment>
<dbReference type="PROSITE" id="PS51257">
    <property type="entry name" value="PROKAR_LIPOPROTEIN"/>
    <property type="match status" value="1"/>
</dbReference>
<dbReference type="EMBL" id="DRLI01000145">
    <property type="protein sequence ID" value="HHM02105.1"/>
    <property type="molecule type" value="Genomic_DNA"/>
</dbReference>
<gene>
    <name evidence="1" type="ORF">ENJ15_03765</name>
</gene>
<sequence>MLFRFSTLLALFLFISCGGKGNTENRPGNSGPSATLSVARGDSLLHLQLAVQTHPGDTALFRQWQLTMRGGDYLFVWGVARRAQTNRAMLERALRTDARRRLLIGQTSAPGNGRTEGRVSGTLVELRRLSRGDSVCALYSYKIR</sequence>
<name>A0A7V5RPP7_CALAY</name>
<evidence type="ECO:0000313" key="1">
    <source>
        <dbReference type="EMBL" id="HHM02105.1"/>
    </source>
</evidence>
<dbReference type="AlphaFoldDB" id="A0A7V5RPP7"/>
<reference evidence="1" key="1">
    <citation type="journal article" date="2020" name="mSystems">
        <title>Genome- and Community-Level Interaction Insights into Carbon Utilization and Element Cycling Functions of Hydrothermarchaeota in Hydrothermal Sediment.</title>
        <authorList>
            <person name="Zhou Z."/>
            <person name="Liu Y."/>
            <person name="Xu W."/>
            <person name="Pan J."/>
            <person name="Luo Z.H."/>
            <person name="Li M."/>
        </authorList>
    </citation>
    <scope>NUCLEOTIDE SEQUENCE [LARGE SCALE GENOMIC DNA]</scope>
    <source>
        <strain evidence="1">HyVt-460</strain>
    </source>
</reference>
<accession>A0A7V5RPP7</accession>
<evidence type="ECO:0008006" key="2">
    <source>
        <dbReference type="Google" id="ProtNLM"/>
    </source>
</evidence>
<dbReference type="Proteomes" id="UP000885771">
    <property type="component" value="Unassembled WGS sequence"/>
</dbReference>
<proteinExistence type="predicted"/>